<evidence type="ECO:0000313" key="3">
    <source>
        <dbReference type="Proteomes" id="UP001347796"/>
    </source>
</evidence>
<evidence type="ECO:0000313" key="2">
    <source>
        <dbReference type="EMBL" id="KAK6194587.1"/>
    </source>
</evidence>
<dbReference type="Proteomes" id="UP001347796">
    <property type="component" value="Unassembled WGS sequence"/>
</dbReference>
<keyword evidence="3" id="KW-1185">Reference proteome</keyword>
<gene>
    <name evidence="2" type="ORF">SNE40_000196</name>
</gene>
<proteinExistence type="predicted"/>
<dbReference type="EMBL" id="JAZGQO010000001">
    <property type="protein sequence ID" value="KAK6194587.1"/>
    <property type="molecule type" value="Genomic_DNA"/>
</dbReference>
<comment type="caution">
    <text evidence="2">The sequence shown here is derived from an EMBL/GenBank/DDBJ whole genome shotgun (WGS) entry which is preliminary data.</text>
</comment>
<feature type="region of interest" description="Disordered" evidence="1">
    <location>
        <begin position="67"/>
        <end position="90"/>
    </location>
</feature>
<reference evidence="2 3" key="1">
    <citation type="submission" date="2024-01" db="EMBL/GenBank/DDBJ databases">
        <title>The genome of the rayed Mediterranean limpet Patella caerulea (Linnaeus, 1758).</title>
        <authorList>
            <person name="Anh-Thu Weber A."/>
            <person name="Halstead-Nussloch G."/>
        </authorList>
    </citation>
    <scope>NUCLEOTIDE SEQUENCE [LARGE SCALE GENOMIC DNA]</scope>
    <source>
        <strain evidence="2">AATW-2023a</strain>
        <tissue evidence="2">Whole specimen</tissue>
    </source>
</reference>
<name>A0AAN8KG37_PATCE</name>
<organism evidence="2 3">
    <name type="scientific">Patella caerulea</name>
    <name type="common">Rayed Mediterranean limpet</name>
    <dbReference type="NCBI Taxonomy" id="87958"/>
    <lineage>
        <taxon>Eukaryota</taxon>
        <taxon>Metazoa</taxon>
        <taxon>Spiralia</taxon>
        <taxon>Lophotrochozoa</taxon>
        <taxon>Mollusca</taxon>
        <taxon>Gastropoda</taxon>
        <taxon>Patellogastropoda</taxon>
        <taxon>Patelloidea</taxon>
        <taxon>Patellidae</taxon>
        <taxon>Patella</taxon>
    </lineage>
</organism>
<sequence length="90" mass="10675">MAMQEKGTSISEGVQKQLDLLESLRGIPEEDVRELQQQERDIREEHVSAPRKLFNKVNILGESMEDKIKRSNREMKERLAQQRRTKQLER</sequence>
<protein>
    <submittedName>
        <fullName evidence="2">Uncharacterized protein</fullName>
    </submittedName>
</protein>
<accession>A0AAN8KG37</accession>
<evidence type="ECO:0000256" key="1">
    <source>
        <dbReference type="SAM" id="MobiDB-lite"/>
    </source>
</evidence>
<dbReference type="AlphaFoldDB" id="A0AAN8KG37"/>